<reference evidence="1" key="1">
    <citation type="journal article" date="2023" name="J Glob Antimicrob Resist">
        <title>Emergence of NDM-1 and KPC-3 carbapenemases in Kluyvera cryocrescens: Investigating genetic heterogeneity and acquisition routes of blaNDM-1 in Enterobacterales species in Portugal.</title>
        <authorList>
            <person name="Loiodice M."/>
            <person name="Ribeiro M."/>
            <person name="Peixe L."/>
            <person name="Novais A."/>
        </authorList>
    </citation>
    <scope>NUCLEOTIDE SEQUENCE</scope>
    <source>
        <strain evidence="1">K629</strain>
    </source>
</reference>
<dbReference type="Proteomes" id="UP001276300">
    <property type="component" value="Unassembled WGS sequence"/>
</dbReference>
<organism evidence="1 2">
    <name type="scientific">Kluyvera cryocrescens</name>
    <name type="common">Kluyvera citrophila</name>
    <dbReference type="NCBI Taxonomy" id="580"/>
    <lineage>
        <taxon>Bacteria</taxon>
        <taxon>Pseudomonadati</taxon>
        <taxon>Pseudomonadota</taxon>
        <taxon>Gammaproteobacteria</taxon>
        <taxon>Enterobacterales</taxon>
        <taxon>Enterobacteriaceae</taxon>
        <taxon>Kluyvera</taxon>
    </lineage>
</organism>
<protein>
    <submittedName>
        <fullName evidence="1">Uncharacterized protein</fullName>
    </submittedName>
</protein>
<name>A0AAW9CG20_KLUCR</name>
<proteinExistence type="predicted"/>
<dbReference type="AlphaFoldDB" id="A0AAW9CG20"/>
<dbReference type="RefSeq" id="WP_318243206.1">
    <property type="nucleotide sequence ID" value="NZ_JAMWJA010000011.1"/>
</dbReference>
<comment type="caution">
    <text evidence="1">The sequence shown here is derived from an EMBL/GenBank/DDBJ whole genome shotgun (WGS) entry which is preliminary data.</text>
</comment>
<gene>
    <name evidence="1" type="ORF">QWU01_23260</name>
</gene>
<sequence length="101" mass="11422">MASAVRKKVTLIEMHAALTAMGHEKLWFCRPVPKGRKLGVCQIVTWDNYVVAENHLDVHTKGWDVTKRATYIFPYVPDSEPSQFDDELDDVSAILLCTVFG</sequence>
<evidence type="ECO:0000313" key="2">
    <source>
        <dbReference type="Proteomes" id="UP001276300"/>
    </source>
</evidence>
<dbReference type="EMBL" id="JAUEQX010000023">
    <property type="protein sequence ID" value="MDW3779722.1"/>
    <property type="molecule type" value="Genomic_DNA"/>
</dbReference>
<evidence type="ECO:0000313" key="1">
    <source>
        <dbReference type="EMBL" id="MDW3779722.1"/>
    </source>
</evidence>
<accession>A0AAW9CG20</accession>